<feature type="region of interest" description="Disordered" evidence="1">
    <location>
        <begin position="1"/>
        <end position="62"/>
    </location>
</feature>
<accession>A0ABR1RJZ8</accession>
<evidence type="ECO:0000256" key="1">
    <source>
        <dbReference type="SAM" id="MobiDB-lite"/>
    </source>
</evidence>
<protein>
    <submittedName>
        <fullName evidence="2">Uncharacterized protein</fullName>
    </submittedName>
</protein>
<feature type="compositionally biased region" description="Basic and acidic residues" evidence="1">
    <location>
        <begin position="364"/>
        <end position="378"/>
    </location>
</feature>
<reference evidence="2 3" key="1">
    <citation type="submission" date="2023-01" db="EMBL/GenBank/DDBJ databases">
        <title>Analysis of 21 Apiospora genomes using comparative genomics revels a genus with tremendous synthesis potential of carbohydrate active enzymes and secondary metabolites.</title>
        <authorList>
            <person name="Sorensen T."/>
        </authorList>
    </citation>
    <scope>NUCLEOTIDE SEQUENCE [LARGE SCALE GENOMIC DNA]</scope>
    <source>
        <strain evidence="2 3">CBS 20057</strain>
    </source>
</reference>
<dbReference type="EMBL" id="JAQQWI010000013">
    <property type="protein sequence ID" value="KAK8013599.1"/>
    <property type="molecule type" value="Genomic_DNA"/>
</dbReference>
<feature type="compositionally biased region" description="Low complexity" evidence="1">
    <location>
        <begin position="36"/>
        <end position="52"/>
    </location>
</feature>
<feature type="region of interest" description="Disordered" evidence="1">
    <location>
        <begin position="364"/>
        <end position="434"/>
    </location>
</feature>
<name>A0ABR1RJZ8_9PEZI</name>
<proteinExistence type="predicted"/>
<feature type="compositionally biased region" description="Acidic residues" evidence="1">
    <location>
        <begin position="53"/>
        <end position="62"/>
    </location>
</feature>
<evidence type="ECO:0000313" key="3">
    <source>
        <dbReference type="Proteomes" id="UP001396898"/>
    </source>
</evidence>
<comment type="caution">
    <text evidence="2">The sequence shown here is derived from an EMBL/GenBank/DDBJ whole genome shotgun (WGS) entry which is preliminary data.</text>
</comment>
<keyword evidence="3" id="KW-1185">Reference proteome</keyword>
<organism evidence="2 3">
    <name type="scientific">Apiospora marii</name>
    <dbReference type="NCBI Taxonomy" id="335849"/>
    <lineage>
        <taxon>Eukaryota</taxon>
        <taxon>Fungi</taxon>
        <taxon>Dikarya</taxon>
        <taxon>Ascomycota</taxon>
        <taxon>Pezizomycotina</taxon>
        <taxon>Sordariomycetes</taxon>
        <taxon>Xylariomycetidae</taxon>
        <taxon>Amphisphaeriales</taxon>
        <taxon>Apiosporaceae</taxon>
        <taxon>Apiospora</taxon>
    </lineage>
</organism>
<feature type="compositionally biased region" description="Polar residues" evidence="1">
    <location>
        <begin position="1"/>
        <end position="11"/>
    </location>
</feature>
<feature type="compositionally biased region" description="Basic and acidic residues" evidence="1">
    <location>
        <begin position="12"/>
        <end position="35"/>
    </location>
</feature>
<feature type="compositionally biased region" description="Basic residues" evidence="1">
    <location>
        <begin position="420"/>
        <end position="434"/>
    </location>
</feature>
<gene>
    <name evidence="2" type="ORF">PG991_009192</name>
</gene>
<dbReference type="Proteomes" id="UP001396898">
    <property type="component" value="Unassembled WGS sequence"/>
</dbReference>
<sequence length="434" mass="48678">MASTPATSFSDDGQRGVDKTRATDDSATDQHDKVSHTLSLPSPQSSPRSPLDSDVDEVDEVDDKADDKAIEEAYAAVWDHFCGFPAYDNPVFIFQNGQASFLRFLDKLATQPGLEDHFHTLRSSWWAFTGHLEIILMTPTPLHCVFLEYFKIAIHEELKRIAAQDPNLAPFCRKIHPGGDATVTEEGDSAKIPTWYRSPDAQLRYNGAEQAHFVMEVAYSQSTKALQNKSEEYLLKNRCTTLCLDIPYDSPEERLKGNCHSGTVSLFTSELDPNDEETINIRALRSPSVFCKENAQPVPGNLNIPFKYFVPVDERTSLPDSHADASVKITFEALTTILRDAEASNEDFDRRRLAVARDEPKPKRVRYIDSDGDITREDDISDSEPPKPSKRLRTTRQSSSYQALVLGSDRVLRSSSGPRRSARLRSASRGRTLH</sequence>
<evidence type="ECO:0000313" key="2">
    <source>
        <dbReference type="EMBL" id="KAK8013599.1"/>
    </source>
</evidence>